<dbReference type="GO" id="GO:0005096">
    <property type="term" value="F:GTPase activator activity"/>
    <property type="evidence" value="ECO:0007669"/>
    <property type="project" value="InterPro"/>
</dbReference>
<reference evidence="4 5" key="1">
    <citation type="submission" date="2019-03" db="EMBL/GenBank/DDBJ databases">
        <title>Rhodosporidium diobovatum UCD-FST 08-225 genome sequencing, assembly, and annotation.</title>
        <authorList>
            <person name="Fakankun I.U."/>
            <person name="Fristensky B."/>
            <person name="Levin D.B."/>
        </authorList>
    </citation>
    <scope>NUCLEOTIDE SEQUENCE [LARGE SCALE GENOMIC DNA]</scope>
    <source>
        <strain evidence="4 5">UCD-FST 08-225</strain>
    </source>
</reference>
<feature type="region of interest" description="Disordered" evidence="1">
    <location>
        <begin position="984"/>
        <end position="1149"/>
    </location>
</feature>
<feature type="compositionally biased region" description="Low complexity" evidence="1">
    <location>
        <begin position="957"/>
        <end position="967"/>
    </location>
</feature>
<evidence type="ECO:0000256" key="1">
    <source>
        <dbReference type="SAM" id="MobiDB-lite"/>
    </source>
</evidence>
<dbReference type="EMBL" id="SOZI01000044">
    <property type="protein sequence ID" value="TNY21401.1"/>
    <property type="molecule type" value="Genomic_DNA"/>
</dbReference>
<feature type="region of interest" description="Disordered" evidence="1">
    <location>
        <begin position="1748"/>
        <end position="1785"/>
    </location>
</feature>
<feature type="region of interest" description="Disordered" evidence="1">
    <location>
        <begin position="1498"/>
        <end position="1563"/>
    </location>
</feature>
<feature type="region of interest" description="Disordered" evidence="1">
    <location>
        <begin position="1595"/>
        <end position="1647"/>
    </location>
</feature>
<feature type="compositionally biased region" description="Low complexity" evidence="1">
    <location>
        <begin position="544"/>
        <end position="553"/>
    </location>
</feature>
<feature type="compositionally biased region" description="Low complexity" evidence="1">
    <location>
        <begin position="703"/>
        <end position="720"/>
    </location>
</feature>
<feature type="compositionally biased region" description="Low complexity" evidence="1">
    <location>
        <begin position="775"/>
        <end position="788"/>
    </location>
</feature>
<dbReference type="STRING" id="5288.A0A5C5G088"/>
<dbReference type="InterPro" id="IPR045838">
    <property type="entry name" value="DEPDC5_CTD"/>
</dbReference>
<feature type="compositionally biased region" description="Basic and acidic residues" evidence="1">
    <location>
        <begin position="806"/>
        <end position="818"/>
    </location>
</feature>
<evidence type="ECO:0000313" key="4">
    <source>
        <dbReference type="EMBL" id="TNY21401.1"/>
    </source>
</evidence>
<gene>
    <name evidence="4" type="ORF">DMC30DRAFT_363400</name>
</gene>
<name>A0A5C5G088_9BASI</name>
<proteinExistence type="predicted"/>
<sequence>MPPVELHIDTAATTDVAVHPSSFPPDAVAGDLIAIRPVLRPGNKGKAKDRPLLFKVDKTPDADELAGAGAAGPGDGPVGLAAARRRGKAQVTVSPVVAQSFSWVKNRIEVELSLIPSPPPARLCASHVELYFNNLYLSRPDSFALSLALTDKVLHVGQRVSLPGSGARLRVGDMWSATSSGPSKRGSSSSSSSSSHATNSRLEAAYITDDTKFVFRSESARAYIFVEVSQELWQFEEDGSLLLEKCELFLHELWSHYSGKMATEAEDKRSKGIPTSHVVSVILYGRVIYDDEQDAEEDRAPLQRLEDGTLYRDFYKVVVDVTPSPPVSIIHQVALDLRRWQSTVLLRTRPDGSERLSGRLAHAHESPVLEATNLALNSFEEHWIDRDLQRTGQEICVLTAGTTFYQVEKSLLRLTTERMLFHGCGLDLVSLSKMPLHTIPLFQFRSPDPSAAELAIAVNDSSVALAAVRAGESVATTGTTNPLGMSLYSSSARSPIGTHHRFPHSAASGAFRPSSLRQQHSSFPASPPLRDPRAPTMADTRSDSAAAAAAASSRIAPIQVPDDQRDPLYFDPPPPRSTSHAAQQQQQHARGASAGGFPATPSSISSAAIPLAATAPAASTRGAPPTAAAAAGAAGGLLETSLYYHEPMFVFPHFFGTQIDKPHRVDRFMPRARCYELMSQGVTERVPIALPLLRLDGGAGASAGAAVGTGQSADSAASDAGGKDGEGYLDELERRQLRRERYDALALGARDPAELAAAGAGAIGAGWWADERESGATTSGTSGDSGASAGEGGWAGSVPESEEEGERARLARRKRDEVDSLDEEDEEAEEQETGEVEAPTEVRRKSSVVATLGMGVPGAAPTSVGSGHSRRGSLASARQRGGSVSTTSSSARLGSIAADSDDDRGRRSGRETPNRKLGADESVGRSKTPVPRARAPSITGSIRTLASGLGVRGGEGSSSNSTTAGGSLAMRKASTPALIARLTGGPAPAAVSSGSGSHTTAPSAAPSPAKGGWLSFLGGRGSNPAKTSSPVAQVAVARVDVQANLRPEDNSTKKPDSVEDEGSVDSPVLAHSSASMRPSSRSRSRAEAARRSTSDGKTQPILIGSKLGPNGSTAGGADKSRRGAKGGAAGRDGDGGSGSGSAREPGRMSSSLKAYEPGAAMRKAFGISGGKVSVASRFNPSKPGKRSVGLADQARRWAGILVVEGRSLRLGVKWRSITRGAILPLTTDYLPSAEVLKSQYSDFRYTVPTSSVTSSFLLRTDHPKRSHILTLVTELICQRLAQGFQICTPANATGALDAINIATSKTLPDVLRDIQDGEVTAVYLSLSNQIHRIWYDRRTQTVCVKILRRRRTWAKTDYAYAPLIWNRGSDNYEPTRLSLPYPVMMDPRHDWQYADRLVAGAEKPDAVQSVRYRRTRLVLLPMSRIPDRDYIIGANKALQAHSNNSDGEVSDAMIQSQGFYVLLELIENARWAPAGVDKEPLSITQTTLDAPGWAASMAQQRLDADSAPAPASPPTSATTGAGAASQQQPRNWLSRMQSRAHGVNKGAGAGAGDDASVPSTPLLGGGAAAELELPPAAGATPSKEAVIAALSRGDASASTSGAGAGAGAAPPASSASSVPASSPPFAAEGSSGSTKPPPQQQQQPRVHVSMTHAVVLDLDPSRRSDRAERVLCHLDASHNVRAAYHVELAWLTASGRIVEGAVQSWTRQCARYGLNLVEVSMRSVLERHNPFQRPQVVRPCVWPAEHAHAHAHEHGHESGASTREGADEEAGERVEGDGRSDTRGSRTLTKLDALSSLLRHLDFFLDLGADTTFPAHLSAQYSYRRAPTPHSQFIHRGGTVLAVVLPAADCPGARAGEGGQEGPAIAFVPNRVCTNHRPDLDAKGPVERLVELCRDEEALRRVYDEAIEAAAL</sequence>
<feature type="compositionally biased region" description="Basic and acidic residues" evidence="1">
    <location>
        <begin position="1771"/>
        <end position="1784"/>
    </location>
</feature>
<dbReference type="GO" id="GO:1990130">
    <property type="term" value="C:GATOR1 complex"/>
    <property type="evidence" value="ECO:0007669"/>
    <property type="project" value="TreeGrafter"/>
</dbReference>
<evidence type="ECO:0000259" key="2">
    <source>
        <dbReference type="Pfam" id="PF12257"/>
    </source>
</evidence>
<feature type="compositionally biased region" description="Low complexity" evidence="1">
    <location>
        <begin position="984"/>
        <end position="1012"/>
    </location>
</feature>
<feature type="compositionally biased region" description="Polar residues" evidence="1">
    <location>
        <begin position="515"/>
        <end position="524"/>
    </location>
</feature>
<feature type="region of interest" description="Disordered" evidence="1">
    <location>
        <begin position="176"/>
        <end position="196"/>
    </location>
</feature>
<feature type="compositionally biased region" description="Low complexity" evidence="1">
    <location>
        <begin position="579"/>
        <end position="601"/>
    </location>
</feature>
<dbReference type="GO" id="GO:0010508">
    <property type="term" value="P:positive regulation of autophagy"/>
    <property type="evidence" value="ECO:0007669"/>
    <property type="project" value="TreeGrafter"/>
</dbReference>
<evidence type="ECO:0000313" key="5">
    <source>
        <dbReference type="Proteomes" id="UP000311382"/>
    </source>
</evidence>
<feature type="compositionally biased region" description="Low complexity" evidence="1">
    <location>
        <begin position="1031"/>
        <end position="1043"/>
    </location>
</feature>
<protein>
    <submittedName>
        <fullName evidence="4">Proteophosphoglycan ppg4</fullName>
    </submittedName>
</protein>
<feature type="compositionally biased region" description="Basic and acidic residues" evidence="1">
    <location>
        <begin position="1084"/>
        <end position="1094"/>
    </location>
</feature>
<feature type="compositionally biased region" description="Acidic residues" evidence="1">
    <location>
        <begin position="819"/>
        <end position="835"/>
    </location>
</feature>
<dbReference type="InterPro" id="IPR027244">
    <property type="entry name" value="IML1"/>
</dbReference>
<dbReference type="InterPro" id="IPR048255">
    <property type="entry name" value="IML1_N"/>
</dbReference>
<dbReference type="PANTHER" id="PTHR13179:SF8">
    <property type="entry name" value="GATOR COMPLEX PROTEIN DEPDC5"/>
    <property type="match status" value="1"/>
</dbReference>
<feature type="domain" description="Vacuolar membrane-associated protein Iml1 N-terminal" evidence="2">
    <location>
        <begin position="128"/>
        <end position="444"/>
    </location>
</feature>
<dbReference type="OrthoDB" id="39497at2759"/>
<dbReference type="Pfam" id="PF19418">
    <property type="entry name" value="DEPDC5_CTD"/>
    <property type="match status" value="1"/>
</dbReference>
<feature type="compositionally biased region" description="Low complexity" evidence="1">
    <location>
        <begin position="1070"/>
        <end position="1081"/>
    </location>
</feature>
<feature type="region of interest" description="Disordered" evidence="1">
    <location>
        <begin position="496"/>
        <end position="601"/>
    </location>
</feature>
<feature type="compositionally biased region" description="Polar residues" evidence="1">
    <location>
        <begin position="882"/>
        <end position="892"/>
    </location>
</feature>
<feature type="compositionally biased region" description="Basic and acidic residues" evidence="1">
    <location>
        <begin position="1748"/>
        <end position="1757"/>
    </location>
</feature>
<organism evidence="4 5">
    <name type="scientific">Rhodotorula diobovata</name>
    <dbReference type="NCBI Taxonomy" id="5288"/>
    <lineage>
        <taxon>Eukaryota</taxon>
        <taxon>Fungi</taxon>
        <taxon>Dikarya</taxon>
        <taxon>Basidiomycota</taxon>
        <taxon>Pucciniomycotina</taxon>
        <taxon>Microbotryomycetes</taxon>
        <taxon>Sporidiobolales</taxon>
        <taxon>Sporidiobolaceae</taxon>
        <taxon>Rhodotorula</taxon>
    </lineage>
</organism>
<feature type="compositionally biased region" description="Low complexity" evidence="1">
    <location>
        <begin position="1595"/>
        <end position="1627"/>
    </location>
</feature>
<keyword evidence="5" id="KW-1185">Reference proteome</keyword>
<feature type="compositionally biased region" description="Basic and acidic residues" evidence="1">
    <location>
        <begin position="1046"/>
        <end position="1057"/>
    </location>
</feature>
<comment type="caution">
    <text evidence="4">The sequence shown here is derived from an EMBL/GenBank/DDBJ whole genome shotgun (WGS) entry which is preliminary data.</text>
</comment>
<feature type="compositionally biased region" description="Gly residues" evidence="1">
    <location>
        <begin position="1125"/>
        <end position="1139"/>
    </location>
</feature>
<accession>A0A5C5G088</accession>
<evidence type="ECO:0000259" key="3">
    <source>
        <dbReference type="Pfam" id="PF19418"/>
    </source>
</evidence>
<feature type="region of interest" description="Disordered" evidence="1">
    <location>
        <begin position="703"/>
        <end position="729"/>
    </location>
</feature>
<feature type="compositionally biased region" description="Low complexity" evidence="1">
    <location>
        <begin position="1505"/>
        <end position="1525"/>
    </location>
</feature>
<feature type="region of interest" description="Disordered" evidence="1">
    <location>
        <begin position="772"/>
        <end position="969"/>
    </location>
</feature>
<feature type="domain" description="DEPDC5 C-terminal" evidence="3">
    <location>
        <begin position="1648"/>
        <end position="1720"/>
    </location>
</feature>
<feature type="compositionally biased region" description="Basic and acidic residues" evidence="1">
    <location>
        <begin position="903"/>
        <end position="924"/>
    </location>
</feature>
<dbReference type="Proteomes" id="UP000311382">
    <property type="component" value="Unassembled WGS sequence"/>
</dbReference>
<dbReference type="PANTHER" id="PTHR13179">
    <property type="entry name" value="DEP DOMAIN CONTAINING PROTEIN 5"/>
    <property type="match status" value="1"/>
</dbReference>
<dbReference type="GO" id="GO:1904262">
    <property type="term" value="P:negative regulation of TORC1 signaling"/>
    <property type="evidence" value="ECO:0007669"/>
    <property type="project" value="TreeGrafter"/>
</dbReference>
<feature type="compositionally biased region" description="Polar residues" evidence="1">
    <location>
        <begin position="1526"/>
        <end position="1537"/>
    </location>
</feature>
<dbReference type="Pfam" id="PF12257">
    <property type="entry name" value="IML1"/>
    <property type="match status" value="1"/>
</dbReference>